<protein>
    <submittedName>
        <fullName evidence="3">DUF308 domain-containing protein</fullName>
    </submittedName>
</protein>
<feature type="transmembrane region" description="Helical" evidence="2">
    <location>
        <begin position="188"/>
        <end position="208"/>
    </location>
</feature>
<feature type="compositionally biased region" description="Polar residues" evidence="1">
    <location>
        <begin position="89"/>
        <end position="103"/>
    </location>
</feature>
<organism evidence="3 4">
    <name type="scientific">Rothia amarae</name>
    <dbReference type="NCBI Taxonomy" id="169480"/>
    <lineage>
        <taxon>Bacteria</taxon>
        <taxon>Bacillati</taxon>
        <taxon>Actinomycetota</taxon>
        <taxon>Actinomycetes</taxon>
        <taxon>Micrococcales</taxon>
        <taxon>Micrococcaceae</taxon>
        <taxon>Rothia</taxon>
    </lineage>
</organism>
<dbReference type="AlphaFoldDB" id="A0A7H2BK25"/>
<feature type="compositionally biased region" description="Low complexity" evidence="1">
    <location>
        <begin position="36"/>
        <end position="85"/>
    </location>
</feature>
<keyword evidence="2" id="KW-1133">Transmembrane helix</keyword>
<dbReference type="RefSeq" id="WP_190617599.1">
    <property type="nucleotide sequence ID" value="NZ_CP061538.1"/>
</dbReference>
<dbReference type="KEGG" id="rama:IDM48_00730"/>
<accession>A0A7H2BK25</accession>
<feature type="compositionally biased region" description="Low complexity" evidence="1">
    <location>
        <begin position="252"/>
        <end position="275"/>
    </location>
</feature>
<keyword evidence="4" id="KW-1185">Reference proteome</keyword>
<evidence type="ECO:0000256" key="2">
    <source>
        <dbReference type="SAM" id="Phobius"/>
    </source>
</evidence>
<feature type="compositionally biased region" description="Basic and acidic residues" evidence="1">
    <location>
        <begin position="9"/>
        <end position="19"/>
    </location>
</feature>
<dbReference type="EMBL" id="CP061538">
    <property type="protein sequence ID" value="QNV40021.1"/>
    <property type="molecule type" value="Genomic_DNA"/>
</dbReference>
<sequence>MTQQNNIPEDPRDSSEDYTRPLNSQDDTLRAPDAFSESTESSPSPRTSETPSHGSVSSSSAAPSTYAPQGSQGQNNYDQQNPYNPHAHSATSGQSMQNAQNGNYGQQSPYAGAAAGSSANSYPAYSAAGGANNGNGGYGNSGNGFNQNPYNNGAPYGPNGGKRANNVLGLIALGSSVLGLILGCIPVVALLGWILLFAGFVMGIIALVQKNKSKWAGITAIVISVLGTILSMIIVFVVAVTALAESTDGEYSTSTSSPSSSAASEETPAAADSSTGNIGDTYVWDDGVSLTISQPEAFKPSDTAAGAEDKELKDIQKYTVTIKNDSDEAVDPILFTMTGNSGGKEAQQIFDSQKNIGSAPSTKIQPGKSVSFDVAYAMVDHKDASFDVSLDFDRDEVTFIQK</sequence>
<keyword evidence="2" id="KW-0472">Membrane</keyword>
<feature type="region of interest" description="Disordered" evidence="1">
    <location>
        <begin position="1"/>
        <end position="108"/>
    </location>
</feature>
<gene>
    <name evidence="3" type="ORF">IDM48_00730</name>
</gene>
<keyword evidence="2" id="KW-0812">Transmembrane</keyword>
<feature type="transmembrane region" description="Helical" evidence="2">
    <location>
        <begin position="164"/>
        <end position="182"/>
    </location>
</feature>
<dbReference type="Proteomes" id="UP000516421">
    <property type="component" value="Chromosome"/>
</dbReference>
<name>A0A7H2BK25_9MICC</name>
<proteinExistence type="predicted"/>
<evidence type="ECO:0000313" key="4">
    <source>
        <dbReference type="Proteomes" id="UP000516421"/>
    </source>
</evidence>
<evidence type="ECO:0000256" key="1">
    <source>
        <dbReference type="SAM" id="MobiDB-lite"/>
    </source>
</evidence>
<reference evidence="3 4" key="1">
    <citation type="submission" date="2020-09" db="EMBL/GenBank/DDBJ databases">
        <title>Investigation of environmental microbe.</title>
        <authorList>
            <person name="Ou Y."/>
            <person name="Kang Q."/>
        </authorList>
    </citation>
    <scope>NUCLEOTIDE SEQUENCE [LARGE SCALE GENOMIC DNA]</scope>
    <source>
        <strain evidence="3 4">KJZ-9</strain>
    </source>
</reference>
<evidence type="ECO:0000313" key="3">
    <source>
        <dbReference type="EMBL" id="QNV40021.1"/>
    </source>
</evidence>
<feature type="transmembrane region" description="Helical" evidence="2">
    <location>
        <begin position="220"/>
        <end position="244"/>
    </location>
</feature>
<feature type="region of interest" description="Disordered" evidence="1">
    <location>
        <begin position="249"/>
        <end position="277"/>
    </location>
</feature>